<dbReference type="PANTHER" id="PTHR30579:SF3">
    <property type="entry name" value="TRANSCRIPTIONAL REGULATORY PROTEIN"/>
    <property type="match status" value="1"/>
</dbReference>
<dbReference type="InterPro" id="IPR036390">
    <property type="entry name" value="WH_DNA-bd_sf"/>
</dbReference>
<dbReference type="SUPFAM" id="SSF46785">
    <property type="entry name" value="Winged helix' DNA-binding domain"/>
    <property type="match status" value="1"/>
</dbReference>
<dbReference type="RefSeq" id="WP_094075622.1">
    <property type="nucleotide sequence ID" value="NZ_NBYO01000001.1"/>
</dbReference>
<protein>
    <submittedName>
        <fullName evidence="6">LysR family transcriptional regulator</fullName>
    </submittedName>
</protein>
<comment type="similarity">
    <text evidence="1">Belongs to the LysR transcriptional regulatory family.</text>
</comment>
<evidence type="ECO:0000256" key="1">
    <source>
        <dbReference type="ARBA" id="ARBA00009437"/>
    </source>
</evidence>
<reference evidence="7" key="1">
    <citation type="journal article" date="2017" name="Int. J. Syst. Evol. Microbiol.">
        <title>Notoacmeibacter marinus gen. nov., sp. nov., isolated from the gut of a limpet and proposal of Notoacmeibacteraceae fam. nov. in the order Rhizobiales of the class Alphaproteobacteria.</title>
        <authorList>
            <person name="Huang Z."/>
            <person name="Guo F."/>
            <person name="Lai Q."/>
        </authorList>
    </citation>
    <scope>NUCLEOTIDE SEQUENCE [LARGE SCALE GENOMIC DNA]</scope>
    <source>
        <strain evidence="7">XMTR2A4</strain>
    </source>
</reference>
<keyword evidence="7" id="KW-1185">Reference proteome</keyword>
<evidence type="ECO:0000313" key="7">
    <source>
        <dbReference type="Proteomes" id="UP000215405"/>
    </source>
</evidence>
<dbReference type="InterPro" id="IPR005119">
    <property type="entry name" value="LysR_subst-bd"/>
</dbReference>
<dbReference type="InterPro" id="IPR036388">
    <property type="entry name" value="WH-like_DNA-bd_sf"/>
</dbReference>
<dbReference type="InterPro" id="IPR000847">
    <property type="entry name" value="LysR_HTH_N"/>
</dbReference>
<evidence type="ECO:0000256" key="2">
    <source>
        <dbReference type="ARBA" id="ARBA00023015"/>
    </source>
</evidence>
<evidence type="ECO:0000259" key="5">
    <source>
        <dbReference type="PROSITE" id="PS50931"/>
    </source>
</evidence>
<gene>
    <name evidence="6" type="ORF">B7H23_01405</name>
</gene>
<dbReference type="AlphaFoldDB" id="A0A231V0L6"/>
<dbReference type="Pfam" id="PF03466">
    <property type="entry name" value="LysR_substrate"/>
    <property type="match status" value="1"/>
</dbReference>
<evidence type="ECO:0000256" key="4">
    <source>
        <dbReference type="ARBA" id="ARBA00023163"/>
    </source>
</evidence>
<dbReference type="PROSITE" id="PS50931">
    <property type="entry name" value="HTH_LYSR"/>
    <property type="match status" value="1"/>
</dbReference>
<dbReference type="SUPFAM" id="SSF53850">
    <property type="entry name" value="Periplasmic binding protein-like II"/>
    <property type="match status" value="1"/>
</dbReference>
<keyword evidence="2" id="KW-0805">Transcription regulation</keyword>
<keyword evidence="3" id="KW-0238">DNA-binding</keyword>
<name>A0A231V0L6_9HYPH</name>
<dbReference type="Gene3D" id="3.40.190.290">
    <property type="match status" value="1"/>
</dbReference>
<dbReference type="Proteomes" id="UP000215405">
    <property type="component" value="Unassembled WGS sequence"/>
</dbReference>
<evidence type="ECO:0000313" key="6">
    <source>
        <dbReference type="EMBL" id="OXT01654.1"/>
    </source>
</evidence>
<dbReference type="GO" id="GO:0003700">
    <property type="term" value="F:DNA-binding transcription factor activity"/>
    <property type="evidence" value="ECO:0007669"/>
    <property type="project" value="InterPro"/>
</dbReference>
<dbReference type="Pfam" id="PF00126">
    <property type="entry name" value="HTH_1"/>
    <property type="match status" value="1"/>
</dbReference>
<feature type="domain" description="HTH lysR-type" evidence="5">
    <location>
        <begin position="22"/>
        <end position="79"/>
    </location>
</feature>
<keyword evidence="4" id="KW-0804">Transcription</keyword>
<organism evidence="6 7">
    <name type="scientific">Notoacmeibacter marinus</name>
    <dbReference type="NCBI Taxonomy" id="1876515"/>
    <lineage>
        <taxon>Bacteria</taxon>
        <taxon>Pseudomonadati</taxon>
        <taxon>Pseudomonadota</taxon>
        <taxon>Alphaproteobacteria</taxon>
        <taxon>Hyphomicrobiales</taxon>
        <taxon>Notoacmeibacteraceae</taxon>
        <taxon>Notoacmeibacter</taxon>
    </lineage>
</organism>
<dbReference type="InterPro" id="IPR050176">
    <property type="entry name" value="LTTR"/>
</dbReference>
<comment type="caution">
    <text evidence="6">The sequence shown here is derived from an EMBL/GenBank/DDBJ whole genome shotgun (WGS) entry which is preliminary data.</text>
</comment>
<accession>A0A231V0L6</accession>
<proteinExistence type="inferred from homology"/>
<dbReference type="Gene3D" id="1.10.10.10">
    <property type="entry name" value="Winged helix-like DNA-binding domain superfamily/Winged helix DNA-binding domain"/>
    <property type="match status" value="1"/>
</dbReference>
<dbReference type="EMBL" id="NBYO01000001">
    <property type="protein sequence ID" value="OXT01654.1"/>
    <property type="molecule type" value="Genomic_DNA"/>
</dbReference>
<evidence type="ECO:0000256" key="3">
    <source>
        <dbReference type="ARBA" id="ARBA00023125"/>
    </source>
</evidence>
<dbReference type="GO" id="GO:0003677">
    <property type="term" value="F:DNA binding"/>
    <property type="evidence" value="ECO:0007669"/>
    <property type="project" value="UniProtKB-KW"/>
</dbReference>
<dbReference type="PANTHER" id="PTHR30579">
    <property type="entry name" value="TRANSCRIPTIONAL REGULATOR"/>
    <property type="match status" value="1"/>
</dbReference>
<sequence>MKELDKSDNVISVSEKSGRNNLVWDDARSFLAVARYGTLSAAAQTLNIGIATLSRRIDRLEAALDVPLFVRQQSGYQLTEDGAELVEKAEALEEAARALGASVNHHPYLTGKVRLATAENLATTLILPALPEFRKLHPRLMVEIVTDITAVNVHRRDADLAVRMVKPTRGNVAIRRLGTLGYGLYASSDYLATRQADSDRGNYESDSFVSWGEVQAHLPAAQWVERILRGRQPVITTTSLSTQIAATAAGLGLAVIPHFLAEGAGLTCVDADIGIDQPIYLVIQSDLAQARRTRVMADFLSDLIIANRSRLQGH</sequence>